<sequence>MSGSQKSIFQIADLKGESKQSTGRGRASIILPNPDNFNTTGNNKEDKRDWERLDELIITFGRLVPNIRDPLPYSRELNFEGRMLKLDLSEIKFGKKREHVNKLCNFLGGCCKLQELRLNNCHINRAKWFNKIVKSVKELYYLHVLEMEQDWTEDQVTIFMGNFKYLLMNFKKIISVHKFKFLKEEYQQEYSEELMDLKDELHLNKDIVITYKGNELLNCTKVSVKHSKVCMRMFKIISFNIIITDKDWESLIEVLSCKDNKVFGLDFSKPDLKIYFRRFLEVMRKDYLYLYIDLINFGKVSISTRKLIKLANFLLIYYSDCDNPMPSSMYQYVLKCNDNYQTSRILSLKKQQIRKSMKTEEDEAKVEGAKTVNTSDTNHTNSRKAHRPDKNLGQTQPFIDLENQDPEEEEEQRVLRIQMKLRRNLTEFDYKILYAIHEQCSVKMDIDIIEGHFKEPELFNPNILLSEIRGVVRAMDYYMEPEDQRFINFRLMILFAYINFFTILFVCITIPPTFKDACGQGIKWNAHYIMWVLLFISILAEIFLFYWAIPKDILLKILKEAIGDQKETANSKITTFLAIVINSWFFVSGVIAKADLYTDVAFALEARDCGYPKIALLSFFFFGVSISYNIYSFVKLFFYIHSKNSAYPVSEQTARLLLCGEFRCLALVMERFSLTYYTKFFGIKVHIPKLLAFLKCFTEDLPQFWIQLYYIISEEGTKSVTVYVSIFFSSCSLVISFIAFLIATTSILSNEKLEYIKNQGIVRNIHVEDPNKSNESKDPQTKRNKEKQEIQETQNRISKIENMPTDNKTQRMKRAKLWFKALVELEEKNEEEEYSMPSMSDSLKSIQEELHEASESWDMTLNMSRKCQTKFAHTPSFWKKRKGNKDKKKEEQKLNQSAKFAIKALSETKDTKEASKNQLKSAPSQAESQKSNPPERKPRDANKTWFGRLKNGMKRSNEVKPEEIKTKQPEDPNLASNGIDTLGRMEESKFKNSDAVSGINMLPTQENFYNSKRNEVRISFDFKTYERMNTHEKQNDLPGAINDTIQSSDSLFKRETPTHRDEAEEKEERSASPPKDANS</sequence>
<evidence type="ECO:0000313" key="4">
    <source>
        <dbReference type="Proteomes" id="UP001295684"/>
    </source>
</evidence>
<keyword evidence="4" id="KW-1185">Reference proteome</keyword>
<organism evidence="3 4">
    <name type="scientific">Euplotes crassus</name>
    <dbReference type="NCBI Taxonomy" id="5936"/>
    <lineage>
        <taxon>Eukaryota</taxon>
        <taxon>Sar</taxon>
        <taxon>Alveolata</taxon>
        <taxon>Ciliophora</taxon>
        <taxon>Intramacronucleata</taxon>
        <taxon>Spirotrichea</taxon>
        <taxon>Hypotrichia</taxon>
        <taxon>Euplotida</taxon>
        <taxon>Euplotidae</taxon>
        <taxon>Moneuplotes</taxon>
    </lineage>
</organism>
<feature type="region of interest" description="Disordered" evidence="1">
    <location>
        <begin position="16"/>
        <end position="44"/>
    </location>
</feature>
<feature type="compositionally biased region" description="Basic and acidic residues" evidence="1">
    <location>
        <begin position="933"/>
        <end position="942"/>
    </location>
</feature>
<protein>
    <submittedName>
        <fullName evidence="3">Uncharacterized protein</fullName>
    </submittedName>
</protein>
<feature type="region of interest" description="Disordered" evidence="1">
    <location>
        <begin position="767"/>
        <end position="806"/>
    </location>
</feature>
<feature type="compositionally biased region" description="Basic and acidic residues" evidence="1">
    <location>
        <begin position="767"/>
        <end position="790"/>
    </location>
</feature>
<feature type="transmembrane region" description="Helical" evidence="2">
    <location>
        <begin position="614"/>
        <end position="634"/>
    </location>
</feature>
<gene>
    <name evidence="3" type="ORF">ECRASSUSDP1_LOCUS9862</name>
</gene>
<feature type="region of interest" description="Disordered" evidence="1">
    <location>
        <begin position="359"/>
        <end position="409"/>
    </location>
</feature>
<accession>A0AAD1UJW2</accession>
<feature type="region of interest" description="Disordered" evidence="1">
    <location>
        <begin position="1029"/>
        <end position="1079"/>
    </location>
</feature>
<keyword evidence="2" id="KW-1133">Transmembrane helix</keyword>
<feature type="transmembrane region" description="Helical" evidence="2">
    <location>
        <begin position="720"/>
        <end position="743"/>
    </location>
</feature>
<feature type="compositionally biased region" description="Basic and acidic residues" evidence="1">
    <location>
        <begin position="1051"/>
        <end position="1070"/>
    </location>
</feature>
<feature type="region of interest" description="Disordered" evidence="1">
    <location>
        <begin position="872"/>
        <end position="980"/>
    </location>
</feature>
<evidence type="ECO:0000313" key="3">
    <source>
        <dbReference type="EMBL" id="CAI2368568.1"/>
    </source>
</evidence>
<evidence type="ECO:0000256" key="1">
    <source>
        <dbReference type="SAM" id="MobiDB-lite"/>
    </source>
</evidence>
<keyword evidence="2" id="KW-0812">Transmembrane</keyword>
<dbReference type="EMBL" id="CAMPGE010009702">
    <property type="protein sequence ID" value="CAI2368568.1"/>
    <property type="molecule type" value="Genomic_DNA"/>
</dbReference>
<feature type="compositionally biased region" description="Basic and acidic residues" evidence="1">
    <location>
        <begin position="955"/>
        <end position="970"/>
    </location>
</feature>
<reference evidence="3" key="1">
    <citation type="submission" date="2023-07" db="EMBL/GenBank/DDBJ databases">
        <authorList>
            <consortium name="AG Swart"/>
            <person name="Singh M."/>
            <person name="Singh A."/>
            <person name="Seah K."/>
            <person name="Emmerich C."/>
        </authorList>
    </citation>
    <scope>NUCLEOTIDE SEQUENCE</scope>
    <source>
        <strain evidence="3">DP1</strain>
    </source>
</reference>
<feature type="transmembrane region" description="Helical" evidence="2">
    <location>
        <begin position="573"/>
        <end position="594"/>
    </location>
</feature>
<feature type="compositionally biased region" description="Basic and acidic residues" evidence="1">
    <location>
        <begin position="906"/>
        <end position="915"/>
    </location>
</feature>
<keyword evidence="2" id="KW-0472">Membrane</keyword>
<feature type="transmembrane region" description="Helical" evidence="2">
    <location>
        <begin position="491"/>
        <end position="514"/>
    </location>
</feature>
<proteinExistence type="predicted"/>
<feature type="compositionally biased region" description="Polar residues" evidence="1">
    <location>
        <begin position="916"/>
        <end position="932"/>
    </location>
</feature>
<dbReference type="Proteomes" id="UP001295684">
    <property type="component" value="Unassembled WGS sequence"/>
</dbReference>
<dbReference type="SUPFAM" id="SSF52047">
    <property type="entry name" value="RNI-like"/>
    <property type="match status" value="1"/>
</dbReference>
<name>A0AAD1UJW2_EUPCR</name>
<evidence type="ECO:0000256" key="2">
    <source>
        <dbReference type="SAM" id="Phobius"/>
    </source>
</evidence>
<feature type="compositionally biased region" description="Polar residues" evidence="1">
    <location>
        <begin position="371"/>
        <end position="380"/>
    </location>
</feature>
<feature type="transmembrane region" description="Helical" evidence="2">
    <location>
        <begin position="526"/>
        <end position="549"/>
    </location>
</feature>
<comment type="caution">
    <text evidence="3">The sequence shown here is derived from an EMBL/GenBank/DDBJ whole genome shotgun (WGS) entry which is preliminary data.</text>
</comment>
<dbReference type="AlphaFoldDB" id="A0AAD1UJW2"/>